<evidence type="ECO:0000313" key="6">
    <source>
        <dbReference type="Proteomes" id="UP000558488"/>
    </source>
</evidence>
<dbReference type="GO" id="GO:0007165">
    <property type="term" value="P:signal transduction"/>
    <property type="evidence" value="ECO:0007669"/>
    <property type="project" value="InterPro"/>
</dbReference>
<dbReference type="PROSITE" id="PS51860">
    <property type="entry name" value="REM_1"/>
    <property type="match status" value="1"/>
</dbReference>
<keyword evidence="6" id="KW-1185">Reference proteome</keyword>
<name>A0A7J7VCB9_PIPKU</name>
<dbReference type="Pfam" id="PF08174">
    <property type="entry name" value="Anillin"/>
    <property type="match status" value="1"/>
</dbReference>
<dbReference type="InterPro" id="IPR012966">
    <property type="entry name" value="AHD"/>
</dbReference>
<feature type="coiled-coil region" evidence="2">
    <location>
        <begin position="59"/>
        <end position="86"/>
    </location>
</feature>
<protein>
    <submittedName>
        <fullName evidence="5">Rhotekin 2</fullName>
    </submittedName>
</protein>
<feature type="domain" description="REM-1" evidence="4">
    <location>
        <begin position="5"/>
        <end position="82"/>
    </location>
</feature>
<keyword evidence="1 2" id="KW-0175">Coiled coil</keyword>
<evidence type="ECO:0000313" key="5">
    <source>
        <dbReference type="EMBL" id="KAF6322813.1"/>
    </source>
</evidence>
<dbReference type="SMART" id="SM00742">
    <property type="entry name" value="Hr1"/>
    <property type="match status" value="1"/>
</dbReference>
<dbReference type="InterPro" id="IPR051364">
    <property type="entry name" value="Cytokinesis/Rho-signaling"/>
</dbReference>
<gene>
    <name evidence="5" type="ORF">mPipKuh1_015255</name>
</gene>
<feature type="region of interest" description="Disordered" evidence="3">
    <location>
        <begin position="1"/>
        <end position="20"/>
    </location>
</feature>
<dbReference type="GO" id="GO:0008284">
    <property type="term" value="P:positive regulation of cell population proliferation"/>
    <property type="evidence" value="ECO:0007669"/>
    <property type="project" value="TreeGrafter"/>
</dbReference>
<proteinExistence type="predicted"/>
<evidence type="ECO:0000259" key="4">
    <source>
        <dbReference type="PROSITE" id="PS51860"/>
    </source>
</evidence>
<dbReference type="PANTHER" id="PTHR21538:SF21">
    <property type="entry name" value="RHOTEKIN-2"/>
    <property type="match status" value="1"/>
</dbReference>
<evidence type="ECO:0000256" key="2">
    <source>
        <dbReference type="SAM" id="Coils"/>
    </source>
</evidence>
<accession>A0A7J7VCB9</accession>
<evidence type="ECO:0000256" key="1">
    <source>
        <dbReference type="PROSITE-ProRule" id="PRU01207"/>
    </source>
</evidence>
<evidence type="ECO:0000256" key="3">
    <source>
        <dbReference type="SAM" id="MobiDB-lite"/>
    </source>
</evidence>
<dbReference type="GO" id="GO:0030097">
    <property type="term" value="P:hemopoiesis"/>
    <property type="evidence" value="ECO:0007669"/>
    <property type="project" value="TreeGrafter"/>
</dbReference>
<dbReference type="Proteomes" id="UP000558488">
    <property type="component" value="Unassembled WGS sequence"/>
</dbReference>
<sequence length="164" mass="18558">MEGLTPRGPELGPAGLSAPPQDCSIQEKIDLEIRMRQGIWKLLSLSTQKDQILLAVKNLMVCNARIMAYTSELQKLEEKIANQSGRCDVNFESKERTACKGKLAISDIRIPLMWKDSDHFSNKEQSQRYAIFCLFKLGAEVFDTDMIIVDKTITDICFENVTIL</sequence>
<dbReference type="EMBL" id="JACAGB010000015">
    <property type="protein sequence ID" value="KAF6322813.1"/>
    <property type="molecule type" value="Genomic_DNA"/>
</dbReference>
<dbReference type="PANTHER" id="PTHR21538">
    <property type="entry name" value="ANILLIN/RHOTEKIN RTKN"/>
    <property type="match status" value="1"/>
</dbReference>
<dbReference type="InterPro" id="IPR011072">
    <property type="entry name" value="HR1_rho-bd"/>
</dbReference>
<organism evidence="5 6">
    <name type="scientific">Pipistrellus kuhlii</name>
    <name type="common">Kuhl's pipistrelle</name>
    <dbReference type="NCBI Taxonomy" id="59472"/>
    <lineage>
        <taxon>Eukaryota</taxon>
        <taxon>Metazoa</taxon>
        <taxon>Chordata</taxon>
        <taxon>Craniata</taxon>
        <taxon>Vertebrata</taxon>
        <taxon>Euteleostomi</taxon>
        <taxon>Mammalia</taxon>
        <taxon>Eutheria</taxon>
        <taxon>Laurasiatheria</taxon>
        <taxon>Chiroptera</taxon>
        <taxon>Yangochiroptera</taxon>
        <taxon>Vespertilionidae</taxon>
        <taxon>Pipistrellus</taxon>
    </lineage>
</organism>
<comment type="caution">
    <text evidence="5">The sequence shown here is derived from an EMBL/GenBank/DDBJ whole genome shotgun (WGS) entry which is preliminary data.</text>
</comment>
<dbReference type="AlphaFoldDB" id="A0A7J7VCB9"/>
<reference evidence="5 6" key="1">
    <citation type="journal article" date="2020" name="Nature">
        <title>Six reference-quality genomes reveal evolution of bat adaptations.</title>
        <authorList>
            <person name="Jebb D."/>
            <person name="Huang Z."/>
            <person name="Pippel M."/>
            <person name="Hughes G.M."/>
            <person name="Lavrichenko K."/>
            <person name="Devanna P."/>
            <person name="Winkler S."/>
            <person name="Jermiin L.S."/>
            <person name="Skirmuntt E.C."/>
            <person name="Katzourakis A."/>
            <person name="Burkitt-Gray L."/>
            <person name="Ray D.A."/>
            <person name="Sullivan K.A.M."/>
            <person name="Roscito J.G."/>
            <person name="Kirilenko B.M."/>
            <person name="Davalos L.M."/>
            <person name="Corthals A.P."/>
            <person name="Power M.L."/>
            <person name="Jones G."/>
            <person name="Ransome R.D."/>
            <person name="Dechmann D.K.N."/>
            <person name="Locatelli A.G."/>
            <person name="Puechmaille S.J."/>
            <person name="Fedrigo O."/>
            <person name="Jarvis E.D."/>
            <person name="Hiller M."/>
            <person name="Vernes S.C."/>
            <person name="Myers E.W."/>
            <person name="Teeling E.C."/>
        </authorList>
    </citation>
    <scope>NUCLEOTIDE SEQUENCE [LARGE SCALE GENOMIC DNA]</scope>
    <source>
        <strain evidence="5">MPipKuh1</strain>
        <tissue evidence="5">Flight muscle</tissue>
    </source>
</reference>